<dbReference type="Proteomes" id="UP000034681">
    <property type="component" value="Unassembled WGS sequence"/>
</dbReference>
<proteinExistence type="predicted"/>
<evidence type="ECO:0000313" key="2">
    <source>
        <dbReference type="EMBL" id="KKI99224.1"/>
    </source>
</evidence>
<feature type="transmembrane region" description="Helical" evidence="1">
    <location>
        <begin position="18"/>
        <end position="35"/>
    </location>
</feature>
<keyword evidence="3" id="KW-1185">Reference proteome</keyword>
<comment type="caution">
    <text evidence="2">The sequence shown here is derived from an EMBL/GenBank/DDBJ whole genome shotgun (WGS) entry which is preliminary data.</text>
</comment>
<sequence>MSGFLGCCQAVMQRGKPYLSWGILALTLAFLGQALGQHWRSVAAVSLTGYQGICLGLALGLTLLSHCWAGWVWGWILAELQYPRSPRWTLGVYLKTNVAKYLPGNIWHFYGRMAQTEEAGIPRVTSVVSVVLEPLLMAAAALVLVVGSGGPRWGALALPLLLLGVHPRCLNPLVTRLSQGKLQQWQRHLSHGIAAAAIAPTPTPSPRPVSLLQGYPWGPLGGELLFLVGRGGAFLLILAAFTPLPATQILGVLSGFSLAWLLGLVVPGAPGGLGVFEATALALFQGPLAAAGFTVDPGLVLVVIGFYRLVSTIAEVLGAGLGELLLRSRSQPDRGG</sequence>
<gene>
    <name evidence="2" type="ORF">PROH_15890</name>
</gene>
<name>A0A0M2PSX5_PROHO</name>
<dbReference type="EMBL" id="AJTX02000006">
    <property type="protein sequence ID" value="KKI99224.1"/>
    <property type="molecule type" value="Genomic_DNA"/>
</dbReference>
<dbReference type="eggNOG" id="COG0392">
    <property type="taxonomic scope" value="Bacteria"/>
</dbReference>
<feature type="transmembrane region" description="Helical" evidence="1">
    <location>
        <begin position="273"/>
        <end position="293"/>
    </location>
</feature>
<feature type="transmembrane region" description="Helical" evidence="1">
    <location>
        <begin position="224"/>
        <end position="242"/>
    </location>
</feature>
<evidence type="ECO:0000256" key="1">
    <source>
        <dbReference type="SAM" id="Phobius"/>
    </source>
</evidence>
<keyword evidence="1" id="KW-0812">Transmembrane</keyword>
<reference evidence="2" key="1">
    <citation type="submission" date="2012-04" db="EMBL/GenBank/DDBJ databases">
        <authorList>
            <person name="Borisov I.G."/>
            <person name="Ivanikova N.V."/>
            <person name="Pinevich A.V."/>
        </authorList>
    </citation>
    <scope>NUCLEOTIDE SEQUENCE</scope>
    <source>
        <strain evidence="2">CALU 1027</strain>
    </source>
</reference>
<dbReference type="OrthoDB" id="2542372at2"/>
<dbReference type="STRING" id="317619.GCA_000332315_02348"/>
<keyword evidence="1" id="KW-0472">Membrane</keyword>
<protein>
    <submittedName>
        <fullName evidence="2">Uncharacterized protein</fullName>
    </submittedName>
</protein>
<dbReference type="AlphaFoldDB" id="A0A0M2PSX5"/>
<organism evidence="2 3">
    <name type="scientific">Prochlorothrix hollandica PCC 9006 = CALU 1027</name>
    <dbReference type="NCBI Taxonomy" id="317619"/>
    <lineage>
        <taxon>Bacteria</taxon>
        <taxon>Bacillati</taxon>
        <taxon>Cyanobacteriota</taxon>
        <taxon>Cyanophyceae</taxon>
        <taxon>Prochlorotrichales</taxon>
        <taxon>Prochlorotrichaceae</taxon>
        <taxon>Prochlorothrix</taxon>
    </lineage>
</organism>
<dbReference type="RefSeq" id="WP_044076682.1">
    <property type="nucleotide sequence ID" value="NZ_KB235937.1"/>
</dbReference>
<feature type="transmembrane region" description="Helical" evidence="1">
    <location>
        <begin position="248"/>
        <end position="266"/>
    </location>
</feature>
<keyword evidence="1" id="KW-1133">Transmembrane helix</keyword>
<accession>A0A0M2PSX5</accession>
<feature type="transmembrane region" description="Helical" evidence="1">
    <location>
        <begin position="127"/>
        <end position="147"/>
    </location>
</feature>
<evidence type="ECO:0000313" key="3">
    <source>
        <dbReference type="Proteomes" id="UP000034681"/>
    </source>
</evidence>
<feature type="transmembrane region" description="Helical" evidence="1">
    <location>
        <begin position="55"/>
        <end position="78"/>
    </location>
</feature>